<dbReference type="GO" id="GO:0008033">
    <property type="term" value="P:tRNA processing"/>
    <property type="evidence" value="ECO:0007669"/>
    <property type="project" value="UniProtKB-KW"/>
</dbReference>
<evidence type="ECO:0000256" key="9">
    <source>
        <dbReference type="ARBA" id="ARBA00022694"/>
    </source>
</evidence>
<dbReference type="GO" id="GO:0006355">
    <property type="term" value="P:regulation of DNA-templated transcription"/>
    <property type="evidence" value="ECO:0007669"/>
    <property type="project" value="InterPro"/>
</dbReference>
<dbReference type="STRING" id="39946.A2XAP4"/>
<evidence type="ECO:0000256" key="7">
    <source>
        <dbReference type="ARBA" id="ARBA00022491"/>
    </source>
</evidence>
<dbReference type="GO" id="GO:0005634">
    <property type="term" value="C:nucleus"/>
    <property type="evidence" value="ECO:0007669"/>
    <property type="project" value="UniProtKB-SubCell"/>
</dbReference>
<dbReference type="GO" id="GO:0016740">
    <property type="term" value="F:transferase activity"/>
    <property type="evidence" value="ECO:0007669"/>
    <property type="project" value="UniProtKB-KW"/>
</dbReference>
<dbReference type="Gene3D" id="3.40.250.10">
    <property type="entry name" value="Rhodanese-like domain"/>
    <property type="match status" value="1"/>
</dbReference>
<dbReference type="Pfam" id="PF00581">
    <property type="entry name" value="Rhodanese"/>
    <property type="match status" value="1"/>
</dbReference>
<keyword evidence="12" id="KW-0862">Zinc</keyword>
<evidence type="ECO:0000256" key="8">
    <source>
        <dbReference type="ARBA" id="ARBA00022679"/>
    </source>
</evidence>
<evidence type="ECO:0000256" key="2">
    <source>
        <dbReference type="ARBA" id="ARBA00004123"/>
    </source>
</evidence>
<evidence type="ECO:0000256" key="15">
    <source>
        <dbReference type="ARBA" id="ARBA00023163"/>
    </source>
</evidence>
<dbReference type="InterPro" id="IPR003311">
    <property type="entry name" value="AUX_IAA"/>
</dbReference>
<feature type="region of interest" description="Disordered" evidence="20">
    <location>
        <begin position="1"/>
        <end position="39"/>
    </location>
</feature>
<keyword evidence="15 19" id="KW-0804">Transcription</keyword>
<gene>
    <name evidence="23" type="ORF">OsI_09324</name>
</gene>
<dbReference type="SUPFAM" id="SSF54277">
    <property type="entry name" value="CAD &amp; PB1 domains"/>
    <property type="match status" value="1"/>
</dbReference>
<organism evidence="23 24">
    <name type="scientific">Oryza sativa subsp. indica</name>
    <name type="common">Rice</name>
    <dbReference type="NCBI Taxonomy" id="39946"/>
    <lineage>
        <taxon>Eukaryota</taxon>
        <taxon>Viridiplantae</taxon>
        <taxon>Streptophyta</taxon>
        <taxon>Embryophyta</taxon>
        <taxon>Tracheophyta</taxon>
        <taxon>Spermatophyta</taxon>
        <taxon>Magnoliopsida</taxon>
        <taxon>Liliopsida</taxon>
        <taxon>Poales</taxon>
        <taxon>Poaceae</taxon>
        <taxon>BOP clade</taxon>
        <taxon>Oryzoideae</taxon>
        <taxon>Oryzeae</taxon>
        <taxon>Oryzinae</taxon>
        <taxon>Oryza</taxon>
        <taxon>Oryza sativa</taxon>
    </lineage>
</organism>
<reference evidence="23 24" key="1">
    <citation type="journal article" date="2005" name="PLoS Biol.">
        <title>The genomes of Oryza sativa: a history of duplications.</title>
        <authorList>
            <person name="Yu J."/>
            <person name="Wang J."/>
            <person name="Lin W."/>
            <person name="Li S."/>
            <person name="Li H."/>
            <person name="Zhou J."/>
            <person name="Ni P."/>
            <person name="Dong W."/>
            <person name="Hu S."/>
            <person name="Zeng C."/>
            <person name="Zhang J."/>
            <person name="Zhang Y."/>
            <person name="Li R."/>
            <person name="Xu Z."/>
            <person name="Li S."/>
            <person name="Li X."/>
            <person name="Zheng H."/>
            <person name="Cong L."/>
            <person name="Lin L."/>
            <person name="Yin J."/>
            <person name="Geng J."/>
            <person name="Li G."/>
            <person name="Shi J."/>
            <person name="Liu J."/>
            <person name="Lv H."/>
            <person name="Li J."/>
            <person name="Wang J."/>
            <person name="Deng Y."/>
            <person name="Ran L."/>
            <person name="Shi X."/>
            <person name="Wang X."/>
            <person name="Wu Q."/>
            <person name="Li C."/>
            <person name="Ren X."/>
            <person name="Wang J."/>
            <person name="Wang X."/>
            <person name="Li D."/>
            <person name="Liu D."/>
            <person name="Zhang X."/>
            <person name="Ji Z."/>
            <person name="Zhao W."/>
            <person name="Sun Y."/>
            <person name="Zhang Z."/>
            <person name="Bao J."/>
            <person name="Han Y."/>
            <person name="Dong L."/>
            <person name="Ji J."/>
            <person name="Chen P."/>
            <person name="Wu S."/>
            <person name="Liu J."/>
            <person name="Xiao Y."/>
            <person name="Bu D."/>
            <person name="Tan J."/>
            <person name="Yang L."/>
            <person name="Ye C."/>
            <person name="Zhang J."/>
            <person name="Xu J."/>
            <person name="Zhou Y."/>
            <person name="Yu Y."/>
            <person name="Zhang B."/>
            <person name="Zhuang S."/>
            <person name="Wei H."/>
            <person name="Liu B."/>
            <person name="Lei M."/>
            <person name="Yu H."/>
            <person name="Li Y."/>
            <person name="Xu H."/>
            <person name="Wei S."/>
            <person name="He X."/>
            <person name="Fang L."/>
            <person name="Zhang Z."/>
            <person name="Zhang Y."/>
            <person name="Huang X."/>
            <person name="Su Z."/>
            <person name="Tong W."/>
            <person name="Li J."/>
            <person name="Tong Z."/>
            <person name="Li S."/>
            <person name="Ye J."/>
            <person name="Wang L."/>
            <person name="Fang L."/>
            <person name="Lei T."/>
            <person name="Chen C."/>
            <person name="Chen H."/>
            <person name="Xu Z."/>
            <person name="Li H."/>
            <person name="Huang H."/>
            <person name="Zhang F."/>
            <person name="Xu H."/>
            <person name="Li N."/>
            <person name="Zhao C."/>
            <person name="Li S."/>
            <person name="Dong L."/>
            <person name="Huang Y."/>
            <person name="Li L."/>
            <person name="Xi Y."/>
            <person name="Qi Q."/>
            <person name="Li W."/>
            <person name="Zhang B."/>
            <person name="Hu W."/>
            <person name="Zhang Y."/>
            <person name="Tian X."/>
            <person name="Jiao Y."/>
            <person name="Liang X."/>
            <person name="Jin J."/>
            <person name="Gao L."/>
            <person name="Zheng W."/>
            <person name="Hao B."/>
            <person name="Liu S."/>
            <person name="Wang W."/>
            <person name="Yuan L."/>
            <person name="Cao M."/>
            <person name="McDermott J."/>
            <person name="Samudrala R."/>
            <person name="Wang J."/>
            <person name="Wong G.K."/>
            <person name="Yang H."/>
        </authorList>
    </citation>
    <scope>NUCLEOTIDE SEQUENCE [LARGE SCALE GENOMIC DNA]</scope>
    <source>
        <strain evidence="24">cv. 93-11</strain>
    </source>
</reference>
<evidence type="ECO:0000256" key="14">
    <source>
        <dbReference type="ARBA" id="ARBA00023015"/>
    </source>
</evidence>
<keyword evidence="17" id="KW-0511">Multifunctional enzyme</keyword>
<comment type="subcellular location">
    <subcellularLocation>
        <location evidence="3">Cytoplasm</location>
        <location evidence="3">Cytosol</location>
    </subcellularLocation>
    <subcellularLocation>
        <location evidence="2 19">Nucleus</location>
    </subcellularLocation>
</comment>
<dbReference type="SMART" id="SM00450">
    <property type="entry name" value="RHOD"/>
    <property type="match status" value="1"/>
</dbReference>
<dbReference type="PANTHER" id="PTHR31734">
    <property type="entry name" value="AUXIN-RESPONSIVE PROTEIN IAA17"/>
    <property type="match status" value="1"/>
</dbReference>
<keyword evidence="18 19" id="KW-0927">Auxin signaling pathway</keyword>
<dbReference type="Gene3D" id="3.10.20.90">
    <property type="entry name" value="Phosphatidylinositol 3-kinase Catalytic Subunit, Chain A, domain 1"/>
    <property type="match status" value="1"/>
</dbReference>
<evidence type="ECO:0000259" key="22">
    <source>
        <dbReference type="PROSITE" id="PS51745"/>
    </source>
</evidence>
<evidence type="ECO:0000256" key="12">
    <source>
        <dbReference type="ARBA" id="ARBA00022833"/>
    </source>
</evidence>
<evidence type="ECO:0000313" key="23">
    <source>
        <dbReference type="EMBL" id="EAY87904.1"/>
    </source>
</evidence>
<dbReference type="Gramene" id="BGIOSGA005417-TA">
    <property type="protein sequence ID" value="BGIOSGA005417-PA"/>
    <property type="gene ID" value="BGIOSGA005417"/>
</dbReference>
<keyword evidence="11" id="KW-0547">Nucleotide-binding</keyword>
<dbReference type="PROSITE" id="PS50206">
    <property type="entry name" value="RHODANESE_3"/>
    <property type="match status" value="1"/>
</dbReference>
<evidence type="ECO:0000256" key="13">
    <source>
        <dbReference type="ARBA" id="ARBA00022840"/>
    </source>
</evidence>
<dbReference type="InterPro" id="IPR033389">
    <property type="entry name" value="AUX/IAA_dom"/>
</dbReference>
<dbReference type="GO" id="GO:0009734">
    <property type="term" value="P:auxin-activated signaling pathway"/>
    <property type="evidence" value="ECO:0007669"/>
    <property type="project" value="UniProtKB-UniRule"/>
</dbReference>
<evidence type="ECO:0000256" key="5">
    <source>
        <dbReference type="ARBA" id="ARBA00011726"/>
    </source>
</evidence>
<dbReference type="PROSITE" id="PS51745">
    <property type="entry name" value="PB1"/>
    <property type="match status" value="1"/>
</dbReference>
<keyword evidence="8" id="KW-0808">Transferase</keyword>
<keyword evidence="10" id="KW-0479">Metal-binding</keyword>
<evidence type="ECO:0000256" key="10">
    <source>
        <dbReference type="ARBA" id="ARBA00022723"/>
    </source>
</evidence>
<evidence type="ECO:0000256" key="4">
    <source>
        <dbReference type="ARBA" id="ARBA00006728"/>
    </source>
</evidence>
<comment type="similarity">
    <text evidence="4 19">Belongs to the Aux/IAA family.</text>
</comment>
<dbReference type="PANTHER" id="PTHR31734:SF88">
    <property type="entry name" value="AUXIN-RESPONSIVE PROTEIN IAA9"/>
    <property type="match status" value="1"/>
</dbReference>
<feature type="domain" description="PB1" evidence="22">
    <location>
        <begin position="90"/>
        <end position="194"/>
    </location>
</feature>
<protein>
    <recommendedName>
        <fullName evidence="19">Auxin-responsive protein</fullName>
    </recommendedName>
</protein>
<evidence type="ECO:0000256" key="3">
    <source>
        <dbReference type="ARBA" id="ARBA00004514"/>
    </source>
</evidence>
<keyword evidence="7 19" id="KW-0678">Repressor</keyword>
<evidence type="ECO:0000256" key="16">
    <source>
        <dbReference type="ARBA" id="ARBA00023242"/>
    </source>
</evidence>
<dbReference type="AlphaFoldDB" id="A2XAP4"/>
<evidence type="ECO:0000313" key="24">
    <source>
        <dbReference type="Proteomes" id="UP000007015"/>
    </source>
</evidence>
<dbReference type="InterPro" id="IPR036873">
    <property type="entry name" value="Rhodanese-like_dom_sf"/>
</dbReference>
<evidence type="ECO:0000256" key="19">
    <source>
        <dbReference type="RuleBase" id="RU004549"/>
    </source>
</evidence>
<evidence type="ECO:0000259" key="21">
    <source>
        <dbReference type="PROSITE" id="PS50206"/>
    </source>
</evidence>
<comment type="subunit">
    <text evidence="5 19">Homodimers and heterodimers.</text>
</comment>
<evidence type="ECO:0000256" key="1">
    <source>
        <dbReference type="ARBA" id="ARBA00002159"/>
    </source>
</evidence>
<evidence type="ECO:0000256" key="6">
    <source>
        <dbReference type="ARBA" id="ARBA00022490"/>
    </source>
</evidence>
<keyword evidence="9" id="KW-0819">tRNA processing</keyword>
<dbReference type="GO" id="GO:0005829">
    <property type="term" value="C:cytosol"/>
    <property type="evidence" value="ECO:0007669"/>
    <property type="project" value="UniProtKB-SubCell"/>
</dbReference>
<dbReference type="InterPro" id="IPR053793">
    <property type="entry name" value="PB1-like"/>
</dbReference>
<dbReference type="SUPFAM" id="SSF52821">
    <property type="entry name" value="Rhodanese/Cell cycle control phosphatase"/>
    <property type="match status" value="1"/>
</dbReference>
<keyword evidence="16 19" id="KW-0539">Nucleus</keyword>
<proteinExistence type="inferred from homology"/>
<accession>A2XAP4</accession>
<dbReference type="FunFam" id="3.40.250.10:FF:000014">
    <property type="entry name" value="Adenylyltransferase and sulfurtransferase MOCS3"/>
    <property type="match status" value="1"/>
</dbReference>
<feature type="compositionally biased region" description="Low complexity" evidence="20">
    <location>
        <begin position="30"/>
        <end position="39"/>
    </location>
</feature>
<evidence type="ECO:0000256" key="17">
    <source>
        <dbReference type="ARBA" id="ARBA00023268"/>
    </source>
</evidence>
<evidence type="ECO:0000256" key="18">
    <source>
        <dbReference type="ARBA" id="ARBA00023294"/>
    </source>
</evidence>
<keyword evidence="24" id="KW-1185">Reference proteome</keyword>
<comment type="function">
    <text evidence="1 19">Aux/IAA proteins are short-lived transcriptional factors that function as repressors of early auxin response genes at low auxin concentrations.</text>
</comment>
<evidence type="ECO:0000256" key="11">
    <source>
        <dbReference type="ARBA" id="ARBA00022741"/>
    </source>
</evidence>
<evidence type="ECO:0000256" key="20">
    <source>
        <dbReference type="SAM" id="MobiDB-lite"/>
    </source>
</evidence>
<dbReference type="InterPro" id="IPR001763">
    <property type="entry name" value="Rhodanese-like_dom"/>
</dbReference>
<sequence length="289" mass="31493">MELELGLAPPNSGHLVVDELSSSSGGGSGSAPVSASSAGKRGFREAFQETLLLFDDGSCCNTSDDDCRRRKKTVVGWPPVSSARRACGGANYVKVKKEGDAIGRKVDLALHSSYDELAATLARMFPTNDHQGEKKMANDDHGDAAGPVVTYEDGDGDWMLSTTRSLNLLPENARVSCRDYKKMLDSGRPHLLVDVRPSHHFLIASMAHSINVPLSLLEEKLPLLRDSAREVSSRRDGRQHCPVYVICRRGNDSQVAVQILRENGFLYASDVAGGFESWAKEVDPSFLLY</sequence>
<dbReference type="EMBL" id="CM000127">
    <property type="protein sequence ID" value="EAY87904.1"/>
    <property type="molecule type" value="Genomic_DNA"/>
</dbReference>
<keyword evidence="13" id="KW-0067">ATP-binding</keyword>
<dbReference type="Pfam" id="PF02309">
    <property type="entry name" value="AUX_IAA"/>
    <property type="match status" value="1"/>
</dbReference>
<name>A2XAP4_ORYSI</name>
<dbReference type="GO" id="GO:0005524">
    <property type="term" value="F:ATP binding"/>
    <property type="evidence" value="ECO:0007669"/>
    <property type="project" value="UniProtKB-KW"/>
</dbReference>
<feature type="domain" description="Rhodanese" evidence="21">
    <location>
        <begin position="186"/>
        <end position="287"/>
    </location>
</feature>
<keyword evidence="14 19" id="KW-0805">Transcription regulation</keyword>
<dbReference type="Proteomes" id="UP000007015">
    <property type="component" value="Chromosome 2"/>
</dbReference>
<keyword evidence="6" id="KW-0963">Cytoplasm</keyword>
<dbReference type="HOGENOM" id="CLU_964385_0_0_1"/>
<dbReference type="GO" id="GO:0046872">
    <property type="term" value="F:metal ion binding"/>
    <property type="evidence" value="ECO:0007669"/>
    <property type="project" value="UniProtKB-KW"/>
</dbReference>